<dbReference type="PANTHER" id="PTHR42781">
    <property type="entry name" value="SPERMIDINE/PUTRESCINE IMPORT ATP-BINDING PROTEIN POTA"/>
    <property type="match status" value="1"/>
</dbReference>
<dbReference type="InterPro" id="IPR003593">
    <property type="entry name" value="AAA+_ATPase"/>
</dbReference>
<keyword evidence="3 5" id="KW-0067">ATP-binding</keyword>
<evidence type="ECO:0000313" key="5">
    <source>
        <dbReference type="EMBL" id="SEC40476.1"/>
    </source>
</evidence>
<gene>
    <name evidence="5" type="ORF">SAMN04489745_2785</name>
</gene>
<dbReference type="AlphaFoldDB" id="A0A1H4S8B5"/>
<evidence type="ECO:0000256" key="2">
    <source>
        <dbReference type="ARBA" id="ARBA00022741"/>
    </source>
</evidence>
<accession>A0A1H4S8B5</accession>
<dbReference type="Proteomes" id="UP000182652">
    <property type="component" value="Unassembled WGS sequence"/>
</dbReference>
<dbReference type="PROSITE" id="PS50893">
    <property type="entry name" value="ABC_TRANSPORTER_2"/>
    <property type="match status" value="1"/>
</dbReference>
<dbReference type="InterPro" id="IPR027417">
    <property type="entry name" value="P-loop_NTPase"/>
</dbReference>
<keyword evidence="1" id="KW-0813">Transport</keyword>
<evidence type="ECO:0000256" key="3">
    <source>
        <dbReference type="ARBA" id="ARBA00022840"/>
    </source>
</evidence>
<organism evidence="5 6">
    <name type="scientific">Arthrobacter woluwensis</name>
    <dbReference type="NCBI Taxonomy" id="156980"/>
    <lineage>
        <taxon>Bacteria</taxon>
        <taxon>Bacillati</taxon>
        <taxon>Actinomycetota</taxon>
        <taxon>Actinomycetes</taxon>
        <taxon>Micrococcales</taxon>
        <taxon>Micrococcaceae</taxon>
        <taxon>Arthrobacter</taxon>
    </lineage>
</organism>
<dbReference type="GO" id="GO:0016887">
    <property type="term" value="F:ATP hydrolysis activity"/>
    <property type="evidence" value="ECO:0007669"/>
    <property type="project" value="InterPro"/>
</dbReference>
<dbReference type="SMART" id="SM00382">
    <property type="entry name" value="AAA"/>
    <property type="match status" value="1"/>
</dbReference>
<dbReference type="InterPro" id="IPR050093">
    <property type="entry name" value="ABC_SmlMolc_Importer"/>
</dbReference>
<protein>
    <submittedName>
        <fullName evidence="5">Molybdate transport system ATP-binding protein</fullName>
    </submittedName>
</protein>
<dbReference type="RefSeq" id="WP_254780562.1">
    <property type="nucleotide sequence ID" value="NZ_FNSN01000003.1"/>
</dbReference>
<dbReference type="Pfam" id="PF00005">
    <property type="entry name" value="ABC_tran"/>
    <property type="match status" value="1"/>
</dbReference>
<evidence type="ECO:0000256" key="1">
    <source>
        <dbReference type="ARBA" id="ARBA00022448"/>
    </source>
</evidence>
<name>A0A1H4S8B5_9MICC</name>
<proteinExistence type="predicted"/>
<dbReference type="STRING" id="156980.SAMN04489745_2785"/>
<dbReference type="GO" id="GO:0005524">
    <property type="term" value="F:ATP binding"/>
    <property type="evidence" value="ECO:0007669"/>
    <property type="project" value="UniProtKB-KW"/>
</dbReference>
<reference evidence="5 6" key="1">
    <citation type="submission" date="2016-10" db="EMBL/GenBank/DDBJ databases">
        <authorList>
            <person name="de Groot N.N."/>
        </authorList>
    </citation>
    <scope>NUCLEOTIDE SEQUENCE [LARGE SCALE GENOMIC DNA]</scope>
    <source>
        <strain evidence="5 6">DSM 10495</strain>
    </source>
</reference>
<dbReference type="Gene3D" id="3.40.50.300">
    <property type="entry name" value="P-loop containing nucleotide triphosphate hydrolases"/>
    <property type="match status" value="1"/>
</dbReference>
<keyword evidence="2" id="KW-0547">Nucleotide-binding</keyword>
<dbReference type="SUPFAM" id="SSF52540">
    <property type="entry name" value="P-loop containing nucleoside triphosphate hydrolases"/>
    <property type="match status" value="1"/>
</dbReference>
<feature type="domain" description="ABC transporter" evidence="4">
    <location>
        <begin position="3"/>
        <end position="244"/>
    </location>
</feature>
<keyword evidence="6" id="KW-1185">Reference proteome</keyword>
<sequence>MSGRAMSGAFLDADVRVPSRGLDLRLGLGEGDTLAIMGPNGAGKSSFAAAVTGTLPGSRRQAEGRIVLGGRTLLDSARGVDVPAHRRSVALMAQAPMLFPHLDALDNVAFGPRSRGASRSRAREEALGWLDKVGGREFAGEKPWQISGGQAQTVALARALATRPRLLVLDEPLNALDVTASTRMRGILKELLAGQSAVLITHEILDALTLASHTAILHDGRVVASGPTRELFTRPPNVFAAKLAGLNLIRTGEDALAFRAADVVVSAREPGLGAEGSGLPSGAQHFPVTAQALEPRGETVLLRAEGAAGEAAGHEVNAEADVSLVAAMDASPGSPLWFSVPDGAVRRYRPAS</sequence>
<dbReference type="EMBL" id="FNSN01000003">
    <property type="protein sequence ID" value="SEC40476.1"/>
    <property type="molecule type" value="Genomic_DNA"/>
</dbReference>
<evidence type="ECO:0000313" key="6">
    <source>
        <dbReference type="Proteomes" id="UP000182652"/>
    </source>
</evidence>
<evidence type="ECO:0000259" key="4">
    <source>
        <dbReference type="PROSITE" id="PS50893"/>
    </source>
</evidence>
<dbReference type="PANTHER" id="PTHR42781:SF4">
    <property type="entry name" value="SPERMIDINE_PUTRESCINE IMPORT ATP-BINDING PROTEIN POTA"/>
    <property type="match status" value="1"/>
</dbReference>
<dbReference type="InterPro" id="IPR003439">
    <property type="entry name" value="ABC_transporter-like_ATP-bd"/>
</dbReference>